<name>A0ABY2XNQ0_9GAMM</name>
<comment type="caution">
    <text evidence="1">The sequence shown here is derived from an EMBL/GenBank/DDBJ whole genome shotgun (WGS) entry which is preliminary data.</text>
</comment>
<dbReference type="EMBL" id="VCQT01000022">
    <property type="protein sequence ID" value="TMW13631.1"/>
    <property type="molecule type" value="Genomic_DNA"/>
</dbReference>
<dbReference type="Proteomes" id="UP000739180">
    <property type="component" value="Unassembled WGS sequence"/>
</dbReference>
<dbReference type="Gene3D" id="3.40.50.2000">
    <property type="entry name" value="Glycogen Phosphorylase B"/>
    <property type="match status" value="1"/>
</dbReference>
<dbReference type="Pfam" id="PF13692">
    <property type="entry name" value="Glyco_trans_1_4"/>
    <property type="match status" value="1"/>
</dbReference>
<evidence type="ECO:0000313" key="1">
    <source>
        <dbReference type="EMBL" id="TMW13631.1"/>
    </source>
</evidence>
<accession>A0ABY2XNQ0</accession>
<reference evidence="1 2" key="1">
    <citation type="submission" date="2019-05" db="EMBL/GenBank/DDBJ databases">
        <title>Genome of Alcanivorax gelatiniphagus, an oil degrading marine bacteria.</title>
        <authorList>
            <person name="Kwon K.K."/>
        </authorList>
    </citation>
    <scope>NUCLEOTIDE SEQUENCE [LARGE SCALE GENOMIC DNA]</scope>
    <source>
        <strain evidence="1 2">MEBiC 08158</strain>
    </source>
</reference>
<dbReference type="SUPFAM" id="SSF53756">
    <property type="entry name" value="UDP-Glycosyltransferase/glycogen phosphorylase"/>
    <property type="match status" value="1"/>
</dbReference>
<proteinExistence type="predicted"/>
<keyword evidence="2" id="KW-1185">Reference proteome</keyword>
<evidence type="ECO:0000313" key="2">
    <source>
        <dbReference type="Proteomes" id="UP000739180"/>
    </source>
</evidence>
<gene>
    <name evidence="1" type="ORF">FGS76_05735</name>
</gene>
<organism evidence="1 2">
    <name type="scientific">Alloalcanivorax gelatiniphagus</name>
    <dbReference type="NCBI Taxonomy" id="1194167"/>
    <lineage>
        <taxon>Bacteria</taxon>
        <taxon>Pseudomonadati</taxon>
        <taxon>Pseudomonadota</taxon>
        <taxon>Gammaproteobacteria</taxon>
        <taxon>Oceanospirillales</taxon>
        <taxon>Alcanivoracaceae</taxon>
        <taxon>Alloalcanivorax</taxon>
    </lineage>
</organism>
<sequence>MKTILIISPESWGEHFVSKHHYALELARRGHRVLFLGPPERIKGIILEKIKTRQGDIEIVRSGVVMRGLRFLFPVIKSFIERRWLNALERVAEAKIDCVWSFENSRFYDLSFAGQRLKIYHQVDLNQNFNPLTAAETADIVFCTSNVIRQKLSAVSGKIHKINHGVSDDVLNQFEDGVEQIEAGSAVKAAYVGNLDIPYLDIALFSSIIHSHPDITFLLVGGYDKSNNCYRALNAYPNVIWYGRVSPGKVGKILAGVDITLLVYRADEFRDQLSNPHKLMEYLSSGKVCVATYTDEYADKRNLIQMADSQAEFKRVFNQTVSNIHVENSIEKKNARKSFARENTYSKQFERINLLLIDSGLSPLE</sequence>
<dbReference type="RefSeq" id="WP_138771672.1">
    <property type="nucleotide sequence ID" value="NZ_JBHSSX010000011.1"/>
</dbReference>
<protein>
    <submittedName>
        <fullName evidence="1">Glycosyltransferase family 1 protein</fullName>
    </submittedName>
</protein>